<evidence type="ECO:0000256" key="3">
    <source>
        <dbReference type="ARBA" id="ARBA00022603"/>
    </source>
</evidence>
<comment type="function">
    <text evidence="6">Methylates ribosomal protein L11.</text>
</comment>
<dbReference type="PIRSF" id="PIRSF000401">
    <property type="entry name" value="RPL11_MTase"/>
    <property type="match status" value="1"/>
</dbReference>
<dbReference type="Pfam" id="PF06325">
    <property type="entry name" value="PrmA"/>
    <property type="match status" value="1"/>
</dbReference>
<dbReference type="RefSeq" id="WP_053951039.1">
    <property type="nucleotide sequence ID" value="NZ_CP010552.1"/>
</dbReference>
<feature type="binding site" evidence="6">
    <location>
        <position position="165"/>
    </location>
    <ligand>
        <name>S-adenosyl-L-methionine</name>
        <dbReference type="ChEBI" id="CHEBI:59789"/>
    </ligand>
</feature>
<proteinExistence type="inferred from homology"/>
<dbReference type="AlphaFoldDB" id="A0A0M4NGE8"/>
<keyword evidence="3 6" id="KW-0489">Methyltransferase</keyword>
<evidence type="ECO:0000256" key="2">
    <source>
        <dbReference type="ARBA" id="ARBA00022490"/>
    </source>
</evidence>
<evidence type="ECO:0000256" key="5">
    <source>
        <dbReference type="ARBA" id="ARBA00022691"/>
    </source>
</evidence>
<dbReference type="OrthoDB" id="9785995at2"/>
<dbReference type="Proteomes" id="UP000058020">
    <property type="component" value="Chromosome"/>
</dbReference>
<evidence type="ECO:0000313" key="8">
    <source>
        <dbReference type="Proteomes" id="UP000058020"/>
    </source>
</evidence>
<dbReference type="EC" id="2.1.1.-" evidence="6"/>
<reference evidence="7 8" key="1">
    <citation type="journal article" date="2015" name="Genome Announc.">
        <title>Genome Sequence of 'Candidatus Thioglobus autotrophica' Strain EF1, a Chemoautotroph from the SUP05 Clade of Marine Gammaproteobacteria.</title>
        <authorList>
            <person name="Shah V."/>
            <person name="Morris R.M."/>
        </authorList>
    </citation>
    <scope>NUCLEOTIDE SEQUENCE [LARGE SCALE GENOMIC DNA]</scope>
    <source>
        <strain evidence="7 8">EF1</strain>
    </source>
</reference>
<evidence type="ECO:0000256" key="4">
    <source>
        <dbReference type="ARBA" id="ARBA00022679"/>
    </source>
</evidence>
<dbReference type="GO" id="GO:0016279">
    <property type="term" value="F:protein-lysine N-methyltransferase activity"/>
    <property type="evidence" value="ECO:0007669"/>
    <property type="project" value="TreeGrafter"/>
</dbReference>
<evidence type="ECO:0000256" key="1">
    <source>
        <dbReference type="ARBA" id="ARBA00009741"/>
    </source>
</evidence>
<feature type="binding site" evidence="6">
    <location>
        <position position="229"/>
    </location>
    <ligand>
        <name>S-adenosyl-L-methionine</name>
        <dbReference type="ChEBI" id="CHEBI:59789"/>
    </ligand>
</feature>
<dbReference type="InterPro" id="IPR050078">
    <property type="entry name" value="Ribosomal_L11_MeTrfase_PrmA"/>
</dbReference>
<feature type="binding site" evidence="6">
    <location>
        <position position="144"/>
    </location>
    <ligand>
        <name>S-adenosyl-L-methionine</name>
        <dbReference type="ChEBI" id="CHEBI:59789"/>
    </ligand>
</feature>
<sequence>MDWMQLTLQTNKDQADFVSEILTGLESVSVTFCDTNNDAIFEPPVGETPLWQYVTITALFALDVDQAHVKQMLDQICHIKTVNFELLKDRVWEDECKQDFHAMQFGKRLWICPSWEDSGNLPDDAVIIDMDPGLAFGTGTHQTTDLCLQYLEANAPINCSVIDYGSGTGILAIAAVKLGAKAAVAVDNDPQAIIATMSNVEVNQAQDQICVLHTEDEGRLDPVDLLIANILANPLVGLCEHFSQLVKPGGNIALSGIMQDQLPMIIEAYGVYFEALEVAQKDEWCCVSGQRK</sequence>
<organism evidence="7 8">
    <name type="scientific">Candidatus Thioglobus autotrophicus</name>
    <dbReference type="NCBI Taxonomy" id="1705394"/>
    <lineage>
        <taxon>Bacteria</taxon>
        <taxon>Pseudomonadati</taxon>
        <taxon>Pseudomonadota</taxon>
        <taxon>Gammaproteobacteria</taxon>
        <taxon>Candidatus Pseudothioglobaceae</taxon>
        <taxon>Candidatus Thioglobus</taxon>
    </lineage>
</organism>
<evidence type="ECO:0000256" key="6">
    <source>
        <dbReference type="HAMAP-Rule" id="MF_00735"/>
    </source>
</evidence>
<dbReference type="HAMAP" id="MF_00735">
    <property type="entry name" value="Methyltr_PrmA"/>
    <property type="match status" value="1"/>
</dbReference>
<gene>
    <name evidence="6" type="primary">prmA</name>
    <name evidence="7" type="ORF">SP60_01950</name>
</gene>
<dbReference type="PATRIC" id="fig|1705394.5.peg.391"/>
<dbReference type="STRING" id="1705394.SP60_01950"/>
<dbReference type="PANTHER" id="PTHR43648">
    <property type="entry name" value="ELECTRON TRANSFER FLAVOPROTEIN BETA SUBUNIT LYSINE METHYLTRANSFERASE"/>
    <property type="match status" value="1"/>
</dbReference>
<protein>
    <recommendedName>
        <fullName evidence="6">Ribosomal protein L11 methyltransferase</fullName>
        <shortName evidence="6">L11 Mtase</shortName>
        <ecNumber evidence="6">2.1.1.-</ecNumber>
    </recommendedName>
</protein>
<keyword evidence="4 6" id="KW-0808">Transferase</keyword>
<dbReference type="InterPro" id="IPR004498">
    <property type="entry name" value="Ribosomal_PrmA_MeTrfase"/>
</dbReference>
<accession>A0A0M4NGE8</accession>
<dbReference type="KEGG" id="tho:SP60_01950"/>
<keyword evidence="8" id="KW-1185">Reference proteome</keyword>
<comment type="similarity">
    <text evidence="1 6">Belongs to the methyltransferase superfamily. PrmA family.</text>
</comment>
<dbReference type="GO" id="GO:0005829">
    <property type="term" value="C:cytosol"/>
    <property type="evidence" value="ECO:0007669"/>
    <property type="project" value="TreeGrafter"/>
</dbReference>
<name>A0A0M4NGE8_9GAMM</name>
<dbReference type="CDD" id="cd02440">
    <property type="entry name" value="AdoMet_MTases"/>
    <property type="match status" value="1"/>
</dbReference>
<dbReference type="GO" id="GO:0032259">
    <property type="term" value="P:methylation"/>
    <property type="evidence" value="ECO:0007669"/>
    <property type="project" value="UniProtKB-KW"/>
</dbReference>
<dbReference type="NCBIfam" id="TIGR00406">
    <property type="entry name" value="prmA"/>
    <property type="match status" value="1"/>
</dbReference>
<dbReference type="PANTHER" id="PTHR43648:SF1">
    <property type="entry name" value="ELECTRON TRANSFER FLAVOPROTEIN BETA SUBUNIT LYSINE METHYLTRANSFERASE"/>
    <property type="match status" value="1"/>
</dbReference>
<keyword evidence="2 6" id="KW-0963">Cytoplasm</keyword>
<comment type="catalytic activity">
    <reaction evidence="6">
        <text>L-lysyl-[protein] + 3 S-adenosyl-L-methionine = N(6),N(6),N(6)-trimethyl-L-lysyl-[protein] + 3 S-adenosyl-L-homocysteine + 3 H(+)</text>
        <dbReference type="Rhea" id="RHEA:54192"/>
        <dbReference type="Rhea" id="RHEA-COMP:9752"/>
        <dbReference type="Rhea" id="RHEA-COMP:13826"/>
        <dbReference type="ChEBI" id="CHEBI:15378"/>
        <dbReference type="ChEBI" id="CHEBI:29969"/>
        <dbReference type="ChEBI" id="CHEBI:57856"/>
        <dbReference type="ChEBI" id="CHEBI:59789"/>
        <dbReference type="ChEBI" id="CHEBI:61961"/>
    </reaction>
</comment>
<keyword evidence="5 6" id="KW-0949">S-adenosyl-L-methionine</keyword>
<comment type="subcellular location">
    <subcellularLocation>
        <location evidence="6">Cytoplasm</location>
    </subcellularLocation>
</comment>
<feature type="binding site" evidence="6">
    <location>
        <position position="187"/>
    </location>
    <ligand>
        <name>S-adenosyl-L-methionine</name>
        <dbReference type="ChEBI" id="CHEBI:59789"/>
    </ligand>
</feature>
<dbReference type="SUPFAM" id="SSF53335">
    <property type="entry name" value="S-adenosyl-L-methionine-dependent methyltransferases"/>
    <property type="match status" value="1"/>
</dbReference>
<dbReference type="InterPro" id="IPR029063">
    <property type="entry name" value="SAM-dependent_MTases_sf"/>
</dbReference>
<dbReference type="Gene3D" id="3.40.50.150">
    <property type="entry name" value="Vaccinia Virus protein VP39"/>
    <property type="match status" value="1"/>
</dbReference>
<dbReference type="EMBL" id="CP010552">
    <property type="protein sequence ID" value="ALE52108.1"/>
    <property type="molecule type" value="Genomic_DNA"/>
</dbReference>
<evidence type="ECO:0000313" key="7">
    <source>
        <dbReference type="EMBL" id="ALE52108.1"/>
    </source>
</evidence>